<name>A0A7H9BI45_9NEIS</name>
<dbReference type="KEGG" id="chiz:HQ393_09110"/>
<evidence type="ECO:0000313" key="2">
    <source>
        <dbReference type="Proteomes" id="UP000509597"/>
    </source>
</evidence>
<gene>
    <name evidence="1" type="ORF">HQ393_09110</name>
</gene>
<accession>A0A7H9BI45</accession>
<dbReference type="Proteomes" id="UP000509597">
    <property type="component" value="Chromosome"/>
</dbReference>
<organism evidence="1 2">
    <name type="scientific">Chitinibacter bivalviorum</name>
    <dbReference type="NCBI Taxonomy" id="2739434"/>
    <lineage>
        <taxon>Bacteria</taxon>
        <taxon>Pseudomonadati</taxon>
        <taxon>Pseudomonadota</taxon>
        <taxon>Betaproteobacteria</taxon>
        <taxon>Neisseriales</taxon>
        <taxon>Chitinibacteraceae</taxon>
        <taxon>Chitinibacter</taxon>
    </lineage>
</organism>
<evidence type="ECO:0000313" key="1">
    <source>
        <dbReference type="EMBL" id="QLG88393.1"/>
    </source>
</evidence>
<dbReference type="RefSeq" id="WP_179354908.1">
    <property type="nucleotide sequence ID" value="NZ_CP058627.1"/>
</dbReference>
<protein>
    <submittedName>
        <fullName evidence="1">Uncharacterized protein</fullName>
    </submittedName>
</protein>
<dbReference type="EMBL" id="CP058627">
    <property type="protein sequence ID" value="QLG88393.1"/>
    <property type="molecule type" value="Genomic_DNA"/>
</dbReference>
<reference evidence="1 2" key="1">
    <citation type="submission" date="2020-07" db="EMBL/GenBank/DDBJ databases">
        <title>Complete genome sequence of Chitinibacter sp. 2T18.</title>
        <authorList>
            <person name="Bae J.-W."/>
            <person name="Choi J.-W."/>
        </authorList>
    </citation>
    <scope>NUCLEOTIDE SEQUENCE [LARGE SCALE GENOMIC DNA]</scope>
    <source>
        <strain evidence="1 2">2T18</strain>
    </source>
</reference>
<proteinExistence type="predicted"/>
<dbReference type="AlphaFoldDB" id="A0A7H9BI45"/>
<keyword evidence="2" id="KW-1185">Reference proteome</keyword>
<sequence length="118" mass="13375">MKIRTVILALSLLCAVAFGLFFTIMQEKERDGHWPWPLNGQIHNQSDVVIQVWDDDHGHYSVAAKSESSRNLDIDHAKEPGTGRWCKLGEHTLIVAPNGRFENCPCYALKEGRPCIKF</sequence>